<evidence type="ECO:0000256" key="5">
    <source>
        <dbReference type="ARBA" id="ARBA00022741"/>
    </source>
</evidence>
<dbReference type="InterPro" id="IPR002478">
    <property type="entry name" value="PUA"/>
</dbReference>
<dbReference type="CDD" id="cd04242">
    <property type="entry name" value="AAK_G5K_ProB"/>
    <property type="match status" value="1"/>
</dbReference>
<evidence type="ECO:0000256" key="1">
    <source>
        <dbReference type="ARBA" id="ARBA00022490"/>
    </source>
</evidence>
<dbReference type="UniPathway" id="UPA00098">
    <property type="reaction ID" value="UER00359"/>
</dbReference>
<keyword evidence="5 8" id="KW-0547">Nucleotide-binding</keyword>
<dbReference type="PANTHER" id="PTHR43654:SF1">
    <property type="entry name" value="ISOPENTENYL PHOSPHATE KINASE"/>
    <property type="match status" value="1"/>
</dbReference>
<dbReference type="InterPro" id="IPR041739">
    <property type="entry name" value="G5K_ProB"/>
</dbReference>
<feature type="binding site" evidence="8">
    <location>
        <position position="57"/>
    </location>
    <ligand>
        <name>substrate</name>
    </ligand>
</feature>
<proteinExistence type="inferred from homology"/>
<feature type="binding site" evidence="8">
    <location>
        <position position="17"/>
    </location>
    <ligand>
        <name>ATP</name>
        <dbReference type="ChEBI" id="CHEBI:30616"/>
    </ligand>
</feature>
<dbReference type="InterPro" id="IPR015947">
    <property type="entry name" value="PUA-like_sf"/>
</dbReference>
<dbReference type="InterPro" id="IPR019797">
    <property type="entry name" value="Glutamate_5-kinase_CS"/>
</dbReference>
<accession>A0A2K8L6W9</accession>
<dbReference type="SUPFAM" id="SSF53633">
    <property type="entry name" value="Carbamate kinase-like"/>
    <property type="match status" value="1"/>
</dbReference>
<dbReference type="KEGG" id="mfn:Ga0123462_2216"/>
<dbReference type="PROSITE" id="PS00902">
    <property type="entry name" value="GLUTAMATE_5_KINASE"/>
    <property type="match status" value="1"/>
</dbReference>
<dbReference type="PROSITE" id="PS50890">
    <property type="entry name" value="PUA"/>
    <property type="match status" value="1"/>
</dbReference>
<dbReference type="InterPro" id="IPR001057">
    <property type="entry name" value="Glu/AcGlu_kinase"/>
</dbReference>
<keyword evidence="3 8" id="KW-0641">Proline biosynthesis</keyword>
<keyword evidence="11" id="KW-1185">Reference proteome</keyword>
<keyword evidence="4 8" id="KW-0808">Transferase</keyword>
<dbReference type="Gene3D" id="3.40.1160.10">
    <property type="entry name" value="Acetylglutamate kinase-like"/>
    <property type="match status" value="2"/>
</dbReference>
<feature type="binding site" evidence="8">
    <location>
        <position position="156"/>
    </location>
    <ligand>
        <name>substrate</name>
    </ligand>
</feature>
<comment type="similarity">
    <text evidence="8">Belongs to the glutamate 5-kinase family.</text>
</comment>
<dbReference type="InterPro" id="IPR005715">
    <property type="entry name" value="Glu_5kinase/COase_Synthase"/>
</dbReference>
<dbReference type="Proteomes" id="UP000231637">
    <property type="component" value="Chromosome"/>
</dbReference>
<dbReference type="SMART" id="SM00359">
    <property type="entry name" value="PUA"/>
    <property type="match status" value="1"/>
</dbReference>
<comment type="subcellular location">
    <subcellularLocation>
        <location evidence="8">Cytoplasm</location>
    </subcellularLocation>
</comment>
<feature type="binding site" evidence="8">
    <location>
        <begin position="218"/>
        <end position="224"/>
    </location>
    <ligand>
        <name>ATP</name>
        <dbReference type="ChEBI" id="CHEBI:30616"/>
    </ligand>
</feature>
<keyword evidence="2 8" id="KW-0028">Amino-acid biosynthesis</keyword>
<evidence type="ECO:0000259" key="9">
    <source>
        <dbReference type="SMART" id="SM00359"/>
    </source>
</evidence>
<dbReference type="InterPro" id="IPR036393">
    <property type="entry name" value="AceGlu_kinase-like_sf"/>
</dbReference>
<dbReference type="AlphaFoldDB" id="A0A2K8L6W9"/>
<name>A0A2K8L6W9_9PROT</name>
<dbReference type="PRINTS" id="PR00474">
    <property type="entry name" value="GLU5KINASE"/>
</dbReference>
<dbReference type="InterPro" id="IPR011529">
    <property type="entry name" value="Glu_5kinase"/>
</dbReference>
<evidence type="ECO:0000256" key="3">
    <source>
        <dbReference type="ARBA" id="ARBA00022650"/>
    </source>
</evidence>
<comment type="function">
    <text evidence="8">Catalyzes the transfer of a phosphate group to glutamate to form L-glutamate 5-phosphate.</text>
</comment>
<dbReference type="EC" id="2.7.2.11" evidence="8"/>
<dbReference type="InterPro" id="IPR001048">
    <property type="entry name" value="Asp/Glu/Uridylate_kinase"/>
</dbReference>
<feature type="binding site" evidence="8">
    <location>
        <begin position="176"/>
        <end position="177"/>
    </location>
    <ligand>
        <name>ATP</name>
        <dbReference type="ChEBI" id="CHEBI:30616"/>
    </ligand>
</feature>
<evidence type="ECO:0000256" key="6">
    <source>
        <dbReference type="ARBA" id="ARBA00022777"/>
    </source>
</evidence>
<keyword evidence="6 8" id="KW-0418">Kinase</keyword>
<evidence type="ECO:0000256" key="8">
    <source>
        <dbReference type="HAMAP-Rule" id="MF_00456"/>
    </source>
</evidence>
<reference evidence="10 11" key="1">
    <citation type="submission" date="2016-12" db="EMBL/GenBank/DDBJ databases">
        <title>Isolation and genomic insights into novel planktonic Zetaproteobacteria from stratified waters of the Chesapeake Bay.</title>
        <authorList>
            <person name="McAllister S.M."/>
            <person name="Kato S."/>
            <person name="Chan C.S."/>
            <person name="Chiu B.K."/>
            <person name="Field E.K."/>
        </authorList>
    </citation>
    <scope>NUCLEOTIDE SEQUENCE [LARGE SCALE GENOMIC DNA]</scope>
    <source>
        <strain evidence="10 11">CP-8</strain>
    </source>
</reference>
<comment type="pathway">
    <text evidence="8">Amino-acid biosynthesis; L-proline biosynthesis; L-glutamate 5-semialdehyde from L-glutamate: step 1/2.</text>
</comment>
<comment type="catalytic activity">
    <reaction evidence="8">
        <text>L-glutamate + ATP = L-glutamyl 5-phosphate + ADP</text>
        <dbReference type="Rhea" id="RHEA:14877"/>
        <dbReference type="ChEBI" id="CHEBI:29985"/>
        <dbReference type="ChEBI" id="CHEBI:30616"/>
        <dbReference type="ChEBI" id="CHEBI:58274"/>
        <dbReference type="ChEBI" id="CHEBI:456216"/>
        <dbReference type="EC" id="2.7.2.11"/>
    </reaction>
</comment>
<dbReference type="GO" id="GO:0003723">
    <property type="term" value="F:RNA binding"/>
    <property type="evidence" value="ECO:0007669"/>
    <property type="project" value="InterPro"/>
</dbReference>
<dbReference type="CDD" id="cd21157">
    <property type="entry name" value="PUA_G5K"/>
    <property type="match status" value="1"/>
</dbReference>
<dbReference type="EMBL" id="CP018800">
    <property type="protein sequence ID" value="ATX83050.1"/>
    <property type="molecule type" value="Genomic_DNA"/>
</dbReference>
<dbReference type="OrthoDB" id="9804434at2"/>
<dbReference type="FunFam" id="3.40.1160.10:FF:000018">
    <property type="entry name" value="Glutamate 5-kinase"/>
    <property type="match status" value="1"/>
</dbReference>
<dbReference type="InterPro" id="IPR036974">
    <property type="entry name" value="PUA_sf"/>
</dbReference>
<protein>
    <recommendedName>
        <fullName evidence="8">Glutamate 5-kinase</fullName>
        <ecNumber evidence="8">2.7.2.11</ecNumber>
    </recommendedName>
    <alternativeName>
        <fullName evidence="8">Gamma-glutamyl kinase</fullName>
        <shortName evidence="8">GK</shortName>
    </alternativeName>
</protein>
<keyword evidence="1 8" id="KW-0963">Cytoplasm</keyword>
<sequence length="383" mass="41218">MIRSRSDLKRARRVVVKIGSSLLADAEHGIRQDVIDHLVDELEEFIAAGMQLVVVTSGAVALGRVQMGWLERTLSVHEKQAAAAIGQPKLMDAYGRAFARHERTVAQMLLTKDDLRHRRRYLNASNTSETLFSAGVVPIVNENDTVVVAEIKFGDNDSLGALVSLVVDADLLVMLTDVDGLYDKNPATHPDAQRVGVVGHLGEEHAAMAGDVGSSFGTGGMASKLSAARVATTGGVTAAIISGKENGRLSRLLAGEDEGTLFLCGVDRQTRRKHWIMEILSPRGEIHVDAGAARAIVAQGSSLLPVGVKDINGIFDKGDCVEIVDPDGAVIARGLCNYAVDELRRIMGHCSSEIESILGFRDFSSVIHRDNLVLSREELERAE</sequence>
<dbReference type="RefSeq" id="WP_100266329.1">
    <property type="nucleotide sequence ID" value="NZ_CP018800.1"/>
</dbReference>
<dbReference type="PIRSF" id="PIRSF000729">
    <property type="entry name" value="GK"/>
    <property type="match status" value="1"/>
</dbReference>
<feature type="binding site" evidence="8">
    <location>
        <position position="144"/>
    </location>
    <ligand>
        <name>substrate</name>
    </ligand>
</feature>
<dbReference type="GO" id="GO:0005524">
    <property type="term" value="F:ATP binding"/>
    <property type="evidence" value="ECO:0007669"/>
    <property type="project" value="UniProtKB-KW"/>
</dbReference>
<dbReference type="Pfam" id="PF00696">
    <property type="entry name" value="AA_kinase"/>
    <property type="match status" value="1"/>
</dbReference>
<evidence type="ECO:0000313" key="11">
    <source>
        <dbReference type="Proteomes" id="UP000231637"/>
    </source>
</evidence>
<dbReference type="PANTHER" id="PTHR43654">
    <property type="entry name" value="GLUTAMATE 5-KINASE"/>
    <property type="match status" value="1"/>
</dbReference>
<dbReference type="GO" id="GO:0055129">
    <property type="term" value="P:L-proline biosynthetic process"/>
    <property type="evidence" value="ECO:0007669"/>
    <property type="project" value="UniProtKB-UniRule"/>
</dbReference>
<organism evidence="10 11">
    <name type="scientific">Mariprofundus ferrinatatus</name>
    <dbReference type="NCBI Taxonomy" id="1921087"/>
    <lineage>
        <taxon>Bacteria</taxon>
        <taxon>Pseudomonadati</taxon>
        <taxon>Pseudomonadota</taxon>
        <taxon>Candidatius Mariprofundia</taxon>
        <taxon>Mariprofundales</taxon>
        <taxon>Mariprofundaceae</taxon>
        <taxon>Mariprofundus</taxon>
    </lineage>
</organism>
<dbReference type="NCBIfam" id="TIGR01027">
    <property type="entry name" value="proB"/>
    <property type="match status" value="1"/>
</dbReference>
<dbReference type="GO" id="GO:0004349">
    <property type="term" value="F:glutamate 5-kinase activity"/>
    <property type="evidence" value="ECO:0007669"/>
    <property type="project" value="UniProtKB-UniRule"/>
</dbReference>
<evidence type="ECO:0000313" key="10">
    <source>
        <dbReference type="EMBL" id="ATX83050.1"/>
    </source>
</evidence>
<dbReference type="FunFam" id="2.30.130.10:FF:000007">
    <property type="entry name" value="Glutamate 5-kinase"/>
    <property type="match status" value="1"/>
</dbReference>
<dbReference type="HAMAP" id="MF_00456">
    <property type="entry name" value="ProB"/>
    <property type="match status" value="1"/>
</dbReference>
<gene>
    <name evidence="8" type="primary">proB</name>
    <name evidence="10" type="ORF">Ga0123462_2216</name>
</gene>
<dbReference type="SUPFAM" id="SSF88697">
    <property type="entry name" value="PUA domain-like"/>
    <property type="match status" value="1"/>
</dbReference>
<dbReference type="Pfam" id="PF01472">
    <property type="entry name" value="PUA"/>
    <property type="match status" value="1"/>
</dbReference>
<evidence type="ECO:0000256" key="2">
    <source>
        <dbReference type="ARBA" id="ARBA00022605"/>
    </source>
</evidence>
<evidence type="ECO:0000256" key="7">
    <source>
        <dbReference type="ARBA" id="ARBA00022840"/>
    </source>
</evidence>
<dbReference type="Gene3D" id="2.30.130.10">
    <property type="entry name" value="PUA domain"/>
    <property type="match status" value="1"/>
</dbReference>
<keyword evidence="7 8" id="KW-0067">ATP-binding</keyword>
<evidence type="ECO:0000256" key="4">
    <source>
        <dbReference type="ARBA" id="ARBA00022679"/>
    </source>
</evidence>
<feature type="domain" description="PUA" evidence="9">
    <location>
        <begin position="284"/>
        <end position="367"/>
    </location>
</feature>
<dbReference type="GO" id="GO:0005829">
    <property type="term" value="C:cytosol"/>
    <property type="evidence" value="ECO:0007669"/>
    <property type="project" value="TreeGrafter"/>
</dbReference>